<accession>A0A3Q7FYY3</accession>
<dbReference type="Proteomes" id="UP000004994">
    <property type="component" value="Chromosome 2"/>
</dbReference>
<organism evidence="1">
    <name type="scientific">Solanum lycopersicum</name>
    <name type="common">Tomato</name>
    <name type="synonym">Lycopersicon esculentum</name>
    <dbReference type="NCBI Taxonomy" id="4081"/>
    <lineage>
        <taxon>Eukaryota</taxon>
        <taxon>Viridiplantae</taxon>
        <taxon>Streptophyta</taxon>
        <taxon>Embryophyta</taxon>
        <taxon>Tracheophyta</taxon>
        <taxon>Spermatophyta</taxon>
        <taxon>Magnoliopsida</taxon>
        <taxon>eudicotyledons</taxon>
        <taxon>Gunneridae</taxon>
        <taxon>Pentapetalae</taxon>
        <taxon>asterids</taxon>
        <taxon>lamiids</taxon>
        <taxon>Solanales</taxon>
        <taxon>Solanaceae</taxon>
        <taxon>Solanoideae</taxon>
        <taxon>Solaneae</taxon>
        <taxon>Solanum</taxon>
        <taxon>Solanum subgen. Lycopersicon</taxon>
    </lineage>
</organism>
<name>A0A3Q7FYY3_SOLLC</name>
<dbReference type="Gramene" id="Solyc02g092045.1.1">
    <property type="protein sequence ID" value="Solyc02g092045.1.1"/>
    <property type="gene ID" value="Solyc02g092045.1"/>
</dbReference>
<keyword evidence="2" id="KW-1185">Reference proteome</keyword>
<evidence type="ECO:0000313" key="2">
    <source>
        <dbReference type="Proteomes" id="UP000004994"/>
    </source>
</evidence>
<dbReference type="EnsemblPlants" id="Solyc02g092045.1.1">
    <property type="protein sequence ID" value="Solyc02g092045.1.1"/>
    <property type="gene ID" value="Solyc02g092045.1"/>
</dbReference>
<protein>
    <submittedName>
        <fullName evidence="1">Uncharacterized protein</fullName>
    </submittedName>
</protein>
<sequence length="123" mass="13818">MASWYLLGPCFYCHVESPINEQSAVVVPSRHLVPQTTNIHFLDPVDQVIEDACEEEYKGEGNLTYSKVGYIHVLSGAYIWSTIDNDIHGGSISWVLGKKTIVSKSSRDTWYDKVQTCGNLIDH</sequence>
<reference evidence="1" key="2">
    <citation type="submission" date="2019-01" db="UniProtKB">
        <authorList>
            <consortium name="EnsemblPlants"/>
        </authorList>
    </citation>
    <scope>IDENTIFICATION</scope>
    <source>
        <strain evidence="1">cv. Heinz 1706</strain>
    </source>
</reference>
<reference evidence="1" key="1">
    <citation type="journal article" date="2012" name="Nature">
        <title>The tomato genome sequence provides insights into fleshy fruit evolution.</title>
        <authorList>
            <consortium name="Tomato Genome Consortium"/>
        </authorList>
    </citation>
    <scope>NUCLEOTIDE SEQUENCE [LARGE SCALE GENOMIC DNA]</scope>
    <source>
        <strain evidence="1">cv. Heinz 1706</strain>
    </source>
</reference>
<dbReference type="AlphaFoldDB" id="A0A3Q7FYY3"/>
<evidence type="ECO:0000313" key="1">
    <source>
        <dbReference type="EnsemblPlants" id="Solyc02g092045.1.1"/>
    </source>
</evidence>
<proteinExistence type="predicted"/>
<dbReference type="InParanoid" id="A0A3Q7FYY3"/>